<dbReference type="SMART" id="SM00369">
    <property type="entry name" value="LRR_TYP"/>
    <property type="match status" value="2"/>
</dbReference>
<dbReference type="Proteomes" id="UP000591131">
    <property type="component" value="Unassembled WGS sequence"/>
</dbReference>
<keyword evidence="2" id="KW-0677">Repeat</keyword>
<keyword evidence="4" id="KW-1185">Reference proteome</keyword>
<protein>
    <recommendedName>
        <fullName evidence="5">Leucine-rich repeat-containing protein 40</fullName>
    </recommendedName>
</protein>
<dbReference type="PANTHER" id="PTHR48057">
    <property type="entry name" value="LEUCINE-RICH REPEAT SERINE/THREONINE-PROTEIN KINASE 1"/>
    <property type="match status" value="1"/>
</dbReference>
<evidence type="ECO:0000256" key="1">
    <source>
        <dbReference type="ARBA" id="ARBA00022614"/>
    </source>
</evidence>
<dbReference type="OrthoDB" id="406235at2759"/>
<evidence type="ECO:0000313" key="4">
    <source>
        <dbReference type="Proteomes" id="UP000591131"/>
    </source>
</evidence>
<dbReference type="Gene3D" id="3.80.10.10">
    <property type="entry name" value="Ribonuclease Inhibitor"/>
    <property type="match status" value="1"/>
</dbReference>
<dbReference type="PANTHER" id="PTHR48057:SF7">
    <property type="entry name" value="LEUCINE-RICH REPEAT SERINE_THREONINE-PROTEIN KINASE 1"/>
    <property type="match status" value="1"/>
</dbReference>
<organism evidence="3 4">
    <name type="scientific">Perkinsus chesapeaki</name>
    <name type="common">Clam parasite</name>
    <name type="synonym">Perkinsus andrewsi</name>
    <dbReference type="NCBI Taxonomy" id="330153"/>
    <lineage>
        <taxon>Eukaryota</taxon>
        <taxon>Sar</taxon>
        <taxon>Alveolata</taxon>
        <taxon>Perkinsozoa</taxon>
        <taxon>Perkinsea</taxon>
        <taxon>Perkinsida</taxon>
        <taxon>Perkinsidae</taxon>
        <taxon>Perkinsus</taxon>
    </lineage>
</organism>
<proteinExistence type="predicted"/>
<gene>
    <name evidence="3" type="ORF">FOL47_007751</name>
</gene>
<dbReference type="AlphaFoldDB" id="A0A7J6MV58"/>
<accession>A0A7J6MV58</accession>
<dbReference type="InterPro" id="IPR052595">
    <property type="entry name" value="LRRC69/RLP"/>
</dbReference>
<keyword evidence="1" id="KW-0433">Leucine-rich repeat</keyword>
<dbReference type="InterPro" id="IPR032675">
    <property type="entry name" value="LRR_dom_sf"/>
</dbReference>
<evidence type="ECO:0008006" key="5">
    <source>
        <dbReference type="Google" id="ProtNLM"/>
    </source>
</evidence>
<dbReference type="InterPro" id="IPR003591">
    <property type="entry name" value="Leu-rich_rpt_typical-subtyp"/>
</dbReference>
<dbReference type="EMBL" id="JAAPAO010000047">
    <property type="protein sequence ID" value="KAF4675443.1"/>
    <property type="molecule type" value="Genomic_DNA"/>
</dbReference>
<evidence type="ECO:0000313" key="3">
    <source>
        <dbReference type="EMBL" id="KAF4675443.1"/>
    </source>
</evidence>
<comment type="caution">
    <text evidence="3">The sequence shown here is derived from an EMBL/GenBank/DDBJ whole genome shotgun (WGS) entry which is preliminary data.</text>
</comment>
<evidence type="ECO:0000256" key="2">
    <source>
        <dbReference type="ARBA" id="ARBA00022737"/>
    </source>
</evidence>
<sequence>MSRSSTLSDATTRLDEYLSSQEGIELPYRAVTPNQPEKYPVKTILYSQGIPVARKTVHHSLDTSKVGLIRSSDTYRRALDDATDHRPEPTWSVPLSRSSYTPAECKVSALDLPPAKFECDDEVVSEYLRGLRRMMSTSRGRISSSQEEFFQRRAEKLHETLTRRLGKMSMYYECTDGSRKPEPILITGFEEFDEESKERRRESGRVLIGSTEDIYAAMEQDTAKDKFRKCTELPHLPREPNQGSGCRFTSIDFMDSSWHNTQREKIDFTDACGYIAPTVEGGPSSHLLSHGCQLWLAGNYSAGNQRQLEREALVDLFYELNGMDWRNRDGWLIGEPCWNDWYGVECNEFGYVRSISLADNRLKGQVPASLSYLIYLEEIYLHNTADAFHSFPNRDANRITGSLPRLGSLRRLQVLDVSGNEIEALPYDLYRNTNLEIVSASRNRLTKLPTYLGRLRNLKILQLQDNLIDDMLPIAEICKLLSIQVFDLGNNTISGKLSNCLSRLDPLLFDISASHPRGMPVGKGLIGEFPTSVIPAWKNIQDGYLSVYFQFYMTGHIASACSDIRYCYQFMYDTHGDLTWASAGEIPDVVMETVNLARGQSV</sequence>
<name>A0A7J6MV58_PERCH</name>
<dbReference type="SUPFAM" id="SSF52058">
    <property type="entry name" value="L domain-like"/>
    <property type="match status" value="1"/>
</dbReference>
<reference evidence="3 4" key="1">
    <citation type="submission" date="2020-04" db="EMBL/GenBank/DDBJ databases">
        <title>Perkinsus chesapeaki whole genome sequence.</title>
        <authorList>
            <person name="Bogema D.R."/>
        </authorList>
    </citation>
    <scope>NUCLEOTIDE SEQUENCE [LARGE SCALE GENOMIC DNA]</scope>
    <source>
        <strain evidence="3">ATCC PRA-425</strain>
    </source>
</reference>